<evidence type="ECO:0000256" key="1">
    <source>
        <dbReference type="SAM" id="MobiDB-lite"/>
    </source>
</evidence>
<dbReference type="AlphaFoldDB" id="A0A7C4L129"/>
<feature type="chain" id="PRO_5028347543" evidence="2">
    <location>
        <begin position="21"/>
        <end position="337"/>
    </location>
</feature>
<feature type="signal peptide" evidence="2">
    <location>
        <begin position="1"/>
        <end position="20"/>
    </location>
</feature>
<evidence type="ECO:0000256" key="2">
    <source>
        <dbReference type="SAM" id="SignalP"/>
    </source>
</evidence>
<protein>
    <submittedName>
        <fullName evidence="3">Uncharacterized protein</fullName>
    </submittedName>
</protein>
<proteinExistence type="predicted"/>
<evidence type="ECO:0000313" key="3">
    <source>
        <dbReference type="EMBL" id="HGS88616.1"/>
    </source>
</evidence>
<feature type="compositionally biased region" description="Polar residues" evidence="1">
    <location>
        <begin position="18"/>
        <end position="36"/>
    </location>
</feature>
<sequence length="337" mass="37080">MLIASVVLMVGLLSACTTNPTSVPTSQPTSYSNGENQPAPVQPSPTTPLPGLVWLVIPPGGEMTATTIQPWLEQKAAADNLTLEVRTPTDLNTPPENLQLVVLSTADSQTTEWGLRFPNLRLIILNDDSTPASPNVSVIRSSMANQAFIAGFITTLVAPDFRSGAMFRQDDPLVNQMEDAFKNGGRYLCGRCAPVFAPIVLFPQTTTFSPNSDPQGWVGAFDALQQNRLETIYLSDPALMQPVLLDQITRQNIAILSLLPAPEEYRNQWIATLQADWLTALEKAWQNWRNGDEGSLWQAGTQISEVNPERLTEGKLELVRKTLRELEEGWIYPLSVP</sequence>
<name>A0A7C4L129_9CHLR</name>
<keyword evidence="2" id="KW-0732">Signal</keyword>
<organism evidence="3">
    <name type="scientific">Bellilinea caldifistulae</name>
    <dbReference type="NCBI Taxonomy" id="360411"/>
    <lineage>
        <taxon>Bacteria</taxon>
        <taxon>Bacillati</taxon>
        <taxon>Chloroflexota</taxon>
        <taxon>Anaerolineae</taxon>
        <taxon>Anaerolineales</taxon>
        <taxon>Anaerolineaceae</taxon>
        <taxon>Bellilinea</taxon>
    </lineage>
</organism>
<feature type="region of interest" description="Disordered" evidence="1">
    <location>
        <begin position="18"/>
        <end position="46"/>
    </location>
</feature>
<accession>A0A7C4L129</accession>
<reference evidence="3" key="1">
    <citation type="journal article" date="2020" name="mSystems">
        <title>Genome- and Community-Level Interaction Insights into Carbon Utilization and Element Cycling Functions of Hydrothermarchaeota in Hydrothermal Sediment.</title>
        <authorList>
            <person name="Zhou Z."/>
            <person name="Liu Y."/>
            <person name="Xu W."/>
            <person name="Pan J."/>
            <person name="Luo Z.H."/>
            <person name="Li M."/>
        </authorList>
    </citation>
    <scope>NUCLEOTIDE SEQUENCE [LARGE SCALE GENOMIC DNA]</scope>
    <source>
        <strain evidence="3">SpSt-556</strain>
    </source>
</reference>
<comment type="caution">
    <text evidence="3">The sequence shown here is derived from an EMBL/GenBank/DDBJ whole genome shotgun (WGS) entry which is preliminary data.</text>
</comment>
<dbReference type="EMBL" id="DSXR01000129">
    <property type="protein sequence ID" value="HGS88616.1"/>
    <property type="molecule type" value="Genomic_DNA"/>
</dbReference>
<gene>
    <name evidence="3" type="ORF">ENT17_13520</name>
</gene>